<evidence type="ECO:0000256" key="1">
    <source>
        <dbReference type="SAM" id="SignalP"/>
    </source>
</evidence>
<dbReference type="EMBL" id="KQ030518">
    <property type="protein sequence ID" value="KJZ75334.1"/>
    <property type="molecule type" value="Genomic_DNA"/>
</dbReference>
<sequence length="231" mass="24954">MQAVCILGLLAHSFYSVAAESQPARFSTCVDKPCYQQLEQIASNSTQLESFCRDTIAMKKAQAGKYAFSRTETDCGNIGQFETVREVCDCIATTPAKPEGSLAHDDAMTDAMMGTTPEVAHEAPEPPNTHSGIDRDQFLFPDCFNKGCYNALDIGANEELAVEEAENLKGFCENFLGPKSKSNLDNAPGLTKKELLRYCTSMGASDPDQLKPACECIVSAKPSGLLGTEED</sequence>
<gene>
    <name evidence="2" type="ORF">HIM_05260</name>
</gene>
<feature type="signal peptide" evidence="1">
    <location>
        <begin position="1"/>
        <end position="19"/>
    </location>
</feature>
<organism evidence="2 3">
    <name type="scientific">Hirsutella minnesotensis 3608</name>
    <dbReference type="NCBI Taxonomy" id="1043627"/>
    <lineage>
        <taxon>Eukaryota</taxon>
        <taxon>Fungi</taxon>
        <taxon>Dikarya</taxon>
        <taxon>Ascomycota</taxon>
        <taxon>Pezizomycotina</taxon>
        <taxon>Sordariomycetes</taxon>
        <taxon>Hypocreomycetidae</taxon>
        <taxon>Hypocreales</taxon>
        <taxon>Ophiocordycipitaceae</taxon>
        <taxon>Hirsutella</taxon>
    </lineage>
</organism>
<protein>
    <submittedName>
        <fullName evidence="2">Uncharacterized protein</fullName>
    </submittedName>
</protein>
<reference evidence="2 3" key="1">
    <citation type="journal article" date="2014" name="Genome Biol. Evol.">
        <title>Comparative genomics and transcriptomics analyses reveal divergent lifestyle features of nematode endoparasitic fungus Hirsutella minnesotensis.</title>
        <authorList>
            <person name="Lai Y."/>
            <person name="Liu K."/>
            <person name="Zhang X."/>
            <person name="Zhang X."/>
            <person name="Li K."/>
            <person name="Wang N."/>
            <person name="Shu C."/>
            <person name="Wu Y."/>
            <person name="Wang C."/>
            <person name="Bushley K.E."/>
            <person name="Xiang M."/>
            <person name="Liu X."/>
        </authorList>
    </citation>
    <scope>NUCLEOTIDE SEQUENCE [LARGE SCALE GENOMIC DNA]</scope>
    <source>
        <strain evidence="2 3">3608</strain>
    </source>
</reference>
<evidence type="ECO:0000313" key="2">
    <source>
        <dbReference type="EMBL" id="KJZ75334.1"/>
    </source>
</evidence>
<dbReference type="AlphaFoldDB" id="A0A0F8A5H4"/>
<accession>A0A0F8A5H4</accession>
<feature type="chain" id="PRO_5002526857" evidence="1">
    <location>
        <begin position="20"/>
        <end position="231"/>
    </location>
</feature>
<keyword evidence="3" id="KW-1185">Reference proteome</keyword>
<name>A0A0F8A5H4_9HYPO</name>
<proteinExistence type="predicted"/>
<evidence type="ECO:0000313" key="3">
    <source>
        <dbReference type="Proteomes" id="UP000054481"/>
    </source>
</evidence>
<dbReference type="OrthoDB" id="4924158at2759"/>
<keyword evidence="1" id="KW-0732">Signal</keyword>
<dbReference type="Proteomes" id="UP000054481">
    <property type="component" value="Unassembled WGS sequence"/>
</dbReference>